<accession>A0AAE0LTP9</accession>
<dbReference type="AlphaFoldDB" id="A0AAE0LTP9"/>
<sequence>MPGIRLKTFNTIVGKLAGALKGKTYAMVGCSALAMLEIRNSVTSVDVFVPSGTTSRRIDALCRSTSRFKCNQSASKVWYVKDSGDKEAVRFWEPKDVCQPFPDSKNDIVMVDKIPVLKPTMLLNIYCANFLVTRDAEAAEQSAADIEALLKHIAKQTKKEVSNATPAFLTKLGGFDPQIQVRFSDLGFKLPR</sequence>
<reference evidence="1" key="2">
    <citation type="submission" date="2023-06" db="EMBL/GenBank/DDBJ databases">
        <authorList>
            <consortium name="Lawrence Berkeley National Laboratory"/>
            <person name="Haridas S."/>
            <person name="Hensen N."/>
            <person name="Bonometti L."/>
            <person name="Westerberg I."/>
            <person name="Brannstrom I.O."/>
            <person name="Guillou S."/>
            <person name="Cros-Aarteil S."/>
            <person name="Calhoun S."/>
            <person name="Kuo A."/>
            <person name="Mondo S."/>
            <person name="Pangilinan J."/>
            <person name="Riley R."/>
            <person name="Labutti K."/>
            <person name="Andreopoulos B."/>
            <person name="Lipzen A."/>
            <person name="Chen C."/>
            <person name="Yanf M."/>
            <person name="Daum C."/>
            <person name="Ng V."/>
            <person name="Clum A."/>
            <person name="Steindorff A."/>
            <person name="Ohm R."/>
            <person name="Martin F."/>
            <person name="Silar P."/>
            <person name="Natvig D."/>
            <person name="Lalanne C."/>
            <person name="Gautier V."/>
            <person name="Ament-Velasquez S.L."/>
            <person name="Kruys A."/>
            <person name="Hutchinson M.I."/>
            <person name="Powell A.J."/>
            <person name="Barry K."/>
            <person name="Miller A.N."/>
            <person name="Grigoriev I.V."/>
            <person name="Debuchy R."/>
            <person name="Gladieux P."/>
            <person name="Thoren M.H."/>
            <person name="Johannesson H."/>
        </authorList>
    </citation>
    <scope>NUCLEOTIDE SEQUENCE</scope>
    <source>
        <strain evidence="1">CBS 168.71</strain>
    </source>
</reference>
<dbReference type="RefSeq" id="XP_062660920.1">
    <property type="nucleotide sequence ID" value="XM_062806514.1"/>
</dbReference>
<evidence type="ECO:0000313" key="2">
    <source>
        <dbReference type="Proteomes" id="UP001278766"/>
    </source>
</evidence>
<dbReference type="EMBL" id="JAUEPN010000003">
    <property type="protein sequence ID" value="KAK3297406.1"/>
    <property type="molecule type" value="Genomic_DNA"/>
</dbReference>
<organism evidence="1 2">
    <name type="scientific">Chaetomium fimeti</name>
    <dbReference type="NCBI Taxonomy" id="1854472"/>
    <lineage>
        <taxon>Eukaryota</taxon>
        <taxon>Fungi</taxon>
        <taxon>Dikarya</taxon>
        <taxon>Ascomycota</taxon>
        <taxon>Pezizomycotina</taxon>
        <taxon>Sordariomycetes</taxon>
        <taxon>Sordariomycetidae</taxon>
        <taxon>Sordariales</taxon>
        <taxon>Chaetomiaceae</taxon>
        <taxon>Chaetomium</taxon>
    </lineage>
</organism>
<comment type="caution">
    <text evidence="1">The sequence shown here is derived from an EMBL/GenBank/DDBJ whole genome shotgun (WGS) entry which is preliminary data.</text>
</comment>
<proteinExistence type="predicted"/>
<keyword evidence="2" id="KW-1185">Reference proteome</keyword>
<reference evidence="1" key="1">
    <citation type="journal article" date="2023" name="Mol. Phylogenet. Evol.">
        <title>Genome-scale phylogeny and comparative genomics of the fungal order Sordariales.</title>
        <authorList>
            <person name="Hensen N."/>
            <person name="Bonometti L."/>
            <person name="Westerberg I."/>
            <person name="Brannstrom I.O."/>
            <person name="Guillou S."/>
            <person name="Cros-Aarteil S."/>
            <person name="Calhoun S."/>
            <person name="Haridas S."/>
            <person name="Kuo A."/>
            <person name="Mondo S."/>
            <person name="Pangilinan J."/>
            <person name="Riley R."/>
            <person name="LaButti K."/>
            <person name="Andreopoulos B."/>
            <person name="Lipzen A."/>
            <person name="Chen C."/>
            <person name="Yan M."/>
            <person name="Daum C."/>
            <person name="Ng V."/>
            <person name="Clum A."/>
            <person name="Steindorff A."/>
            <person name="Ohm R.A."/>
            <person name="Martin F."/>
            <person name="Silar P."/>
            <person name="Natvig D.O."/>
            <person name="Lalanne C."/>
            <person name="Gautier V."/>
            <person name="Ament-Velasquez S.L."/>
            <person name="Kruys A."/>
            <person name="Hutchinson M.I."/>
            <person name="Powell A.J."/>
            <person name="Barry K."/>
            <person name="Miller A.N."/>
            <person name="Grigoriev I.V."/>
            <person name="Debuchy R."/>
            <person name="Gladieux P."/>
            <person name="Hiltunen Thoren M."/>
            <person name="Johannesson H."/>
        </authorList>
    </citation>
    <scope>NUCLEOTIDE SEQUENCE</scope>
    <source>
        <strain evidence="1">CBS 168.71</strain>
    </source>
</reference>
<name>A0AAE0LTP9_9PEZI</name>
<gene>
    <name evidence="1" type="ORF">B0H64DRAFT_440874</name>
</gene>
<evidence type="ECO:0000313" key="1">
    <source>
        <dbReference type="EMBL" id="KAK3297406.1"/>
    </source>
</evidence>
<dbReference type="Proteomes" id="UP001278766">
    <property type="component" value="Unassembled WGS sequence"/>
</dbReference>
<protein>
    <submittedName>
        <fullName evidence="1">Uncharacterized protein</fullName>
    </submittedName>
</protein>
<dbReference type="GeneID" id="87843462"/>